<comment type="caution">
    <text evidence="1">The sequence shown here is derived from an EMBL/GenBank/DDBJ whole genome shotgun (WGS) entry which is preliminary data.</text>
</comment>
<evidence type="ECO:0000313" key="1">
    <source>
        <dbReference type="EMBL" id="PJB28830.1"/>
    </source>
</evidence>
<proteinExistence type="predicted"/>
<name>A0A2M8ARX8_9BACT</name>
<dbReference type="EMBL" id="PFUI01000225">
    <property type="protein sequence ID" value="PJB28830.1"/>
    <property type="molecule type" value="Genomic_DNA"/>
</dbReference>
<sequence>MSKVWGKMWLGKRLRRSEGKDLSPPPPCILNLGERGCEVGNGLCHGLTDGNGWMARKWESLRGGWACPCGGLWVSAGVSVGEKKG</sequence>
<evidence type="ECO:0000313" key="2">
    <source>
        <dbReference type="Proteomes" id="UP000231366"/>
    </source>
</evidence>
<dbReference type="Proteomes" id="UP000231366">
    <property type="component" value="Unassembled WGS sequence"/>
</dbReference>
<gene>
    <name evidence="1" type="ORF">CO110_08535</name>
</gene>
<organism evidence="1 2">
    <name type="scientific">Candidatus Desantisbacteria bacterium CG_4_9_14_3_um_filter_40_11</name>
    <dbReference type="NCBI Taxonomy" id="1974546"/>
    <lineage>
        <taxon>Bacteria</taxon>
        <taxon>Candidatus Desantisiibacteriota</taxon>
    </lineage>
</organism>
<protein>
    <submittedName>
        <fullName evidence="1">Uncharacterized protein</fullName>
    </submittedName>
</protein>
<reference evidence="2" key="1">
    <citation type="submission" date="2017-09" db="EMBL/GenBank/DDBJ databases">
        <title>Depth-based differentiation of microbial function through sediment-hosted aquifers and enrichment of novel symbionts in the deep terrestrial subsurface.</title>
        <authorList>
            <person name="Probst A.J."/>
            <person name="Ladd B."/>
            <person name="Jarett J.K."/>
            <person name="Geller-Mcgrath D.E."/>
            <person name="Sieber C.M.K."/>
            <person name="Emerson J.B."/>
            <person name="Anantharaman K."/>
            <person name="Thomas B.C."/>
            <person name="Malmstrom R."/>
            <person name="Stieglmeier M."/>
            <person name="Klingl A."/>
            <person name="Woyke T."/>
            <person name="Ryan C.M."/>
            <person name="Banfield J.F."/>
        </authorList>
    </citation>
    <scope>NUCLEOTIDE SEQUENCE [LARGE SCALE GENOMIC DNA]</scope>
</reference>
<dbReference type="AlphaFoldDB" id="A0A2M8ARX8"/>
<accession>A0A2M8ARX8</accession>